<protein>
    <recommendedName>
        <fullName evidence="3">S-adenosyl-L-methionine-dependent methyltransferase</fullName>
    </recommendedName>
</protein>
<proteinExistence type="predicted"/>
<evidence type="ECO:0000313" key="2">
    <source>
        <dbReference type="Proteomes" id="UP001590950"/>
    </source>
</evidence>
<organism evidence="1 2">
    <name type="scientific">Stereocaulon virgatum</name>
    <dbReference type="NCBI Taxonomy" id="373712"/>
    <lineage>
        <taxon>Eukaryota</taxon>
        <taxon>Fungi</taxon>
        <taxon>Dikarya</taxon>
        <taxon>Ascomycota</taxon>
        <taxon>Pezizomycotina</taxon>
        <taxon>Lecanoromycetes</taxon>
        <taxon>OSLEUM clade</taxon>
        <taxon>Lecanoromycetidae</taxon>
        <taxon>Lecanorales</taxon>
        <taxon>Lecanorineae</taxon>
        <taxon>Stereocaulaceae</taxon>
        <taxon>Stereocaulon</taxon>
    </lineage>
</organism>
<reference evidence="1 2" key="1">
    <citation type="submission" date="2024-09" db="EMBL/GenBank/DDBJ databases">
        <title>Rethinking Asexuality: The Enigmatic Case of Functional Sexual Genes in Lepraria (Stereocaulaceae).</title>
        <authorList>
            <person name="Doellman M."/>
            <person name="Sun Y."/>
            <person name="Barcenas-Pena A."/>
            <person name="Lumbsch H.T."/>
            <person name="Grewe F."/>
        </authorList>
    </citation>
    <scope>NUCLEOTIDE SEQUENCE [LARGE SCALE GENOMIC DNA]</scope>
    <source>
        <strain evidence="1 2">Mercado 3170</strain>
    </source>
</reference>
<evidence type="ECO:0000313" key="1">
    <source>
        <dbReference type="EMBL" id="KAL2040622.1"/>
    </source>
</evidence>
<dbReference type="SUPFAM" id="SSF53335">
    <property type="entry name" value="S-adenosyl-L-methionine-dependent methyltransferases"/>
    <property type="match status" value="1"/>
</dbReference>
<dbReference type="InterPro" id="IPR029063">
    <property type="entry name" value="SAM-dependent_MTases_sf"/>
</dbReference>
<dbReference type="EMBL" id="JBEFKJ010000020">
    <property type="protein sequence ID" value="KAL2040622.1"/>
    <property type="molecule type" value="Genomic_DNA"/>
</dbReference>
<gene>
    <name evidence="1" type="ORF">N7G274_006601</name>
</gene>
<dbReference type="Proteomes" id="UP001590950">
    <property type="component" value="Unassembled WGS sequence"/>
</dbReference>
<dbReference type="Pfam" id="PF13489">
    <property type="entry name" value="Methyltransf_23"/>
    <property type="match status" value="1"/>
</dbReference>
<dbReference type="CDD" id="cd02440">
    <property type="entry name" value="AdoMet_MTases"/>
    <property type="match status" value="1"/>
</dbReference>
<comment type="caution">
    <text evidence="1">The sequence shown here is derived from an EMBL/GenBank/DDBJ whole genome shotgun (WGS) entry which is preliminary data.</text>
</comment>
<evidence type="ECO:0008006" key="3">
    <source>
        <dbReference type="Google" id="ProtNLM"/>
    </source>
</evidence>
<name>A0ABR4A8D3_9LECA</name>
<dbReference type="Gene3D" id="3.40.50.150">
    <property type="entry name" value="Vaccinia Virus protein VP39"/>
    <property type="match status" value="1"/>
</dbReference>
<keyword evidence="2" id="KW-1185">Reference proteome</keyword>
<dbReference type="PANTHER" id="PTHR43591">
    <property type="entry name" value="METHYLTRANSFERASE"/>
    <property type="match status" value="1"/>
</dbReference>
<sequence>MQPLSRNPHPRPHQIMTTSTTTDLTVANRTFFNDYAAEYDTKPWQKQITLQITNYIQQNLDFISIPKHSDPTTLLDYACGTGTISRALGPSVTSIQALDLSSKMVERFNELAVSSEIPSVRKARAIEGNLLTDDELPVELNGPEFHDFDVAAIGAGLHHFDDPAKAIGRLAERLRVGGVLLLVDFVDEGEHGRLPTGAEHTVRKHGFSEKEMKEMMEGHGLAGFGWKEMPERLELKLREDESVSRKGFLARAEKV</sequence>
<accession>A0ABR4A8D3</accession>
<dbReference type="PANTHER" id="PTHR43591:SF108">
    <property type="entry name" value="S-ADENOSYL-L-METHIONINE-DEPENDENT METHYLTRANSFERASE"/>
    <property type="match status" value="1"/>
</dbReference>